<dbReference type="Gene3D" id="3.30.1540.10">
    <property type="entry name" value="formyl-coa transferase, domain 3"/>
    <property type="match status" value="1"/>
</dbReference>
<gene>
    <name evidence="2" type="ORF">BJL86_2865</name>
</gene>
<organism evidence="2 3">
    <name type="scientific">Dietzia timorensis</name>
    <dbReference type="NCBI Taxonomy" id="499555"/>
    <lineage>
        <taxon>Bacteria</taxon>
        <taxon>Bacillati</taxon>
        <taxon>Actinomycetota</taxon>
        <taxon>Actinomycetes</taxon>
        <taxon>Mycobacteriales</taxon>
        <taxon>Dietziaceae</taxon>
        <taxon>Dietzia</taxon>
    </lineage>
</organism>
<evidence type="ECO:0000313" key="2">
    <source>
        <dbReference type="EMBL" id="ANI93625.1"/>
    </source>
</evidence>
<dbReference type="RefSeq" id="WP_067475663.1">
    <property type="nucleotide sequence ID" value="NZ_CP015961.1"/>
</dbReference>
<dbReference type="InterPro" id="IPR023606">
    <property type="entry name" value="CoA-Trfase_III_dom_1_sf"/>
</dbReference>
<dbReference type="KEGG" id="dtm:BJL86_2865"/>
<feature type="region of interest" description="Disordered" evidence="1">
    <location>
        <begin position="341"/>
        <end position="369"/>
    </location>
</feature>
<dbReference type="AlphaFoldDB" id="A0A173LMW9"/>
<dbReference type="OrthoDB" id="9797653at2"/>
<dbReference type="InterPro" id="IPR044855">
    <property type="entry name" value="CoA-Trfase_III_dom3_sf"/>
</dbReference>
<protein>
    <submittedName>
        <fullName evidence="2">Alpha-methylacyl-CoA racemase</fullName>
    </submittedName>
</protein>
<evidence type="ECO:0000313" key="3">
    <source>
        <dbReference type="Proteomes" id="UP000186104"/>
    </source>
</evidence>
<dbReference type="SUPFAM" id="SSF89796">
    <property type="entry name" value="CoA-transferase family III (CaiB/BaiF)"/>
    <property type="match status" value="1"/>
</dbReference>
<keyword evidence="3" id="KW-1185">Reference proteome</keyword>
<dbReference type="Gene3D" id="3.40.50.10540">
    <property type="entry name" value="Crotonobetainyl-coa:carnitine coa-transferase, domain 1"/>
    <property type="match status" value="1"/>
</dbReference>
<dbReference type="Proteomes" id="UP000186104">
    <property type="component" value="Chromosome"/>
</dbReference>
<dbReference type="GO" id="GO:0003824">
    <property type="term" value="F:catalytic activity"/>
    <property type="evidence" value="ECO:0007669"/>
    <property type="project" value="InterPro"/>
</dbReference>
<reference evidence="2 3" key="1">
    <citation type="submission" date="2016-06" db="EMBL/GenBank/DDBJ databases">
        <title>Complete genome sequence of a saline-alkali tolerant type strain Dietzia timorensis ID05-A0528T.</title>
        <authorList>
            <person name="Wu X."/>
        </authorList>
    </citation>
    <scope>NUCLEOTIDE SEQUENCE [LARGE SCALE GENOMIC DNA]</scope>
    <source>
        <strain evidence="2 3">ID05-A0528</strain>
    </source>
</reference>
<dbReference type="PANTHER" id="PTHR48228:SF5">
    <property type="entry name" value="ALPHA-METHYLACYL-COA RACEMASE"/>
    <property type="match status" value="1"/>
</dbReference>
<dbReference type="InterPro" id="IPR003673">
    <property type="entry name" value="CoA-Trfase_fam_III"/>
</dbReference>
<dbReference type="Pfam" id="PF02515">
    <property type="entry name" value="CoA_transf_3"/>
    <property type="match status" value="1"/>
</dbReference>
<accession>A0A173LMW9</accession>
<evidence type="ECO:0000256" key="1">
    <source>
        <dbReference type="SAM" id="MobiDB-lite"/>
    </source>
</evidence>
<sequence length="369" mass="39457">MTSETASPHAGGALAGLRVIELGGIGPGPHTAMMLADMGADVVTVLRPGETEKSRDGWAHITRRGRTIVELDLKSEEGLGELRRLIGVGDVLIEGFRPGVTERMGIGPEESLELNPRLVYARMTGWGQDGPWANLAGHDINYLSITGHLNAIGRRGEKPVPPLNLAADFGGGSMFAMSGILAALYSRGNTGAGQVVDVAMVDGAATLGQFQWAMRARGQWSDMRGENMLDTGYPFYDTYECSDGKYMAVGCLEPHFYAEFAKLLGVDGENDPGQFDVDRWGELRELIAARFATRTRDEWAEVFAGSDACTTPVLSYTEALENEHNTARGIYVDIAGDTGPAPAPRFSATASPTPSQPPREATPAAGVWA</sequence>
<dbReference type="EMBL" id="CP015961">
    <property type="protein sequence ID" value="ANI93625.1"/>
    <property type="molecule type" value="Genomic_DNA"/>
</dbReference>
<proteinExistence type="predicted"/>
<dbReference type="InterPro" id="IPR050509">
    <property type="entry name" value="CoA-transferase_III"/>
</dbReference>
<dbReference type="PANTHER" id="PTHR48228">
    <property type="entry name" value="SUCCINYL-COA--D-CITRAMALATE COA-TRANSFERASE"/>
    <property type="match status" value="1"/>
</dbReference>
<dbReference type="STRING" id="499555.BJL86_2865"/>
<name>A0A173LMW9_9ACTN</name>